<keyword evidence="2" id="KW-0521">NADP</keyword>
<organism evidence="5 6">
    <name type="scientific">Micrococcus flavus</name>
    <dbReference type="NCBI Taxonomy" id="384602"/>
    <lineage>
        <taxon>Bacteria</taxon>
        <taxon>Bacillati</taxon>
        <taxon>Actinomycetota</taxon>
        <taxon>Actinomycetes</taxon>
        <taxon>Micrococcales</taxon>
        <taxon>Micrococcaceae</taxon>
        <taxon>Micrococcus</taxon>
    </lineage>
</organism>
<dbReference type="Pfam" id="PF00248">
    <property type="entry name" value="Aldo_ket_red"/>
    <property type="match status" value="1"/>
</dbReference>
<dbReference type="PANTHER" id="PTHR43150:SF2">
    <property type="entry name" value="HYPERKINETIC, ISOFORM M"/>
    <property type="match status" value="1"/>
</dbReference>
<dbReference type="EMBL" id="JACHMC010000001">
    <property type="protein sequence ID" value="MBB4883075.1"/>
    <property type="molecule type" value="Genomic_DNA"/>
</dbReference>
<dbReference type="SUPFAM" id="SSF51430">
    <property type="entry name" value="NAD(P)-linked oxidoreductase"/>
    <property type="match status" value="1"/>
</dbReference>
<dbReference type="GO" id="GO:0034220">
    <property type="term" value="P:monoatomic ion transmembrane transport"/>
    <property type="evidence" value="ECO:0007669"/>
    <property type="project" value="UniProtKB-KW"/>
</dbReference>
<dbReference type="RefSeq" id="WP_229667123.1">
    <property type="nucleotide sequence ID" value="NZ_BMLA01000001.1"/>
</dbReference>
<evidence type="ECO:0000256" key="3">
    <source>
        <dbReference type="ARBA" id="ARBA00023002"/>
    </source>
</evidence>
<gene>
    <name evidence="5" type="ORF">BJ976_001426</name>
</gene>
<keyword evidence="5" id="KW-0407">Ion channel</keyword>
<protein>
    <submittedName>
        <fullName evidence="5">Voltage-dependent potassium channel beta subunit</fullName>
    </submittedName>
</protein>
<accession>A0A7W7L3N5</accession>
<proteinExistence type="inferred from homology"/>
<evidence type="ECO:0000259" key="4">
    <source>
        <dbReference type="Pfam" id="PF00248"/>
    </source>
</evidence>
<reference evidence="5 6" key="1">
    <citation type="submission" date="2020-08" db="EMBL/GenBank/DDBJ databases">
        <title>Sequencing the genomes of 1000 actinobacteria strains.</title>
        <authorList>
            <person name="Klenk H.-P."/>
        </authorList>
    </citation>
    <scope>NUCLEOTIDE SEQUENCE [LARGE SCALE GENOMIC DNA]</scope>
    <source>
        <strain evidence="5 6">DSM 19079</strain>
    </source>
</reference>
<dbReference type="InterPro" id="IPR023210">
    <property type="entry name" value="NADP_OxRdtase_dom"/>
</dbReference>
<evidence type="ECO:0000313" key="5">
    <source>
        <dbReference type="EMBL" id="MBB4883075.1"/>
    </source>
</evidence>
<evidence type="ECO:0000256" key="1">
    <source>
        <dbReference type="ARBA" id="ARBA00006515"/>
    </source>
</evidence>
<dbReference type="Proteomes" id="UP000560081">
    <property type="component" value="Unassembled WGS sequence"/>
</dbReference>
<dbReference type="GO" id="GO:0016491">
    <property type="term" value="F:oxidoreductase activity"/>
    <property type="evidence" value="ECO:0007669"/>
    <property type="project" value="UniProtKB-KW"/>
</dbReference>
<dbReference type="InterPro" id="IPR005399">
    <property type="entry name" value="K_chnl_volt-dep_bsu_KCNAB-rel"/>
</dbReference>
<dbReference type="PANTHER" id="PTHR43150">
    <property type="entry name" value="HYPERKINETIC, ISOFORM M"/>
    <property type="match status" value="1"/>
</dbReference>
<comment type="caution">
    <text evidence="5">The sequence shown here is derived from an EMBL/GenBank/DDBJ whole genome shotgun (WGS) entry which is preliminary data.</text>
</comment>
<keyword evidence="3" id="KW-0560">Oxidoreductase</keyword>
<dbReference type="CDD" id="cd19143">
    <property type="entry name" value="AKR_AKR6C1_2"/>
    <property type="match status" value="1"/>
</dbReference>
<keyword evidence="6" id="KW-1185">Reference proteome</keyword>
<dbReference type="PRINTS" id="PR01577">
    <property type="entry name" value="KCNABCHANNEL"/>
</dbReference>
<dbReference type="Gene3D" id="3.20.20.100">
    <property type="entry name" value="NADP-dependent oxidoreductase domain"/>
    <property type="match status" value="1"/>
</dbReference>
<evidence type="ECO:0000256" key="2">
    <source>
        <dbReference type="ARBA" id="ARBA00022857"/>
    </source>
</evidence>
<evidence type="ECO:0000313" key="6">
    <source>
        <dbReference type="Proteomes" id="UP000560081"/>
    </source>
</evidence>
<name>A0A7W7L3N5_9MICC</name>
<comment type="similarity">
    <text evidence="1">Belongs to the shaker potassium channel beta subunit family.</text>
</comment>
<feature type="domain" description="NADP-dependent oxidoreductase" evidence="4">
    <location>
        <begin position="20"/>
        <end position="316"/>
    </location>
</feature>
<keyword evidence="5" id="KW-0813">Transport</keyword>
<dbReference type="AlphaFoldDB" id="A0A7W7L3N5"/>
<sequence>MSDMIYNRLGSSGLQVSQFSFGSWVTFGNQVDVGLAKDQLAAAKEGGVNFFDNAEVYAGGESESIMGRAISELGWKRHEYVVSTKLFWGINGDMVNMKNTLNRKYLMQGIDGSLERLGLDFVDLVFCHRPDPHTPIEETVWAMSDMISQGKALYWGTSEWSADEIRAAWNIAERHHLHKPVMEQPQYNLLHRTKVEKEFARLYEDIGLGLTTWSPLASGILSGKYVDGIPEGSRGALEGYDFVKDSIADQEITAKVRQLVDLAAELDVTPAQLALAWTASNPHVSTVILGASSVDQVQENLKALDVIELVTTQVRERLEAIFA</sequence>
<keyword evidence="5" id="KW-0406">Ion transport</keyword>
<dbReference type="InterPro" id="IPR036812">
    <property type="entry name" value="NAD(P)_OxRdtase_dom_sf"/>
</dbReference>